<organism evidence="3 4">
    <name type="scientific">Aspergillus pseudoustus</name>
    <dbReference type="NCBI Taxonomy" id="1810923"/>
    <lineage>
        <taxon>Eukaryota</taxon>
        <taxon>Fungi</taxon>
        <taxon>Dikarya</taxon>
        <taxon>Ascomycota</taxon>
        <taxon>Pezizomycotina</taxon>
        <taxon>Eurotiomycetes</taxon>
        <taxon>Eurotiomycetidae</taxon>
        <taxon>Eurotiales</taxon>
        <taxon>Aspergillaceae</taxon>
        <taxon>Aspergillus</taxon>
        <taxon>Aspergillus subgen. Nidulantes</taxon>
    </lineage>
</organism>
<evidence type="ECO:0000256" key="1">
    <source>
        <dbReference type="SAM" id="MobiDB-lite"/>
    </source>
</evidence>
<feature type="compositionally biased region" description="Polar residues" evidence="1">
    <location>
        <begin position="368"/>
        <end position="378"/>
    </location>
</feature>
<feature type="transmembrane region" description="Helical" evidence="2">
    <location>
        <begin position="393"/>
        <end position="417"/>
    </location>
</feature>
<protein>
    <submittedName>
        <fullName evidence="3">Uncharacterized protein</fullName>
    </submittedName>
</protein>
<reference evidence="3 4" key="1">
    <citation type="submission" date="2024-07" db="EMBL/GenBank/DDBJ databases">
        <title>Section-level genome sequencing and comparative genomics of Aspergillus sections Usti and Cavernicolus.</title>
        <authorList>
            <consortium name="Lawrence Berkeley National Laboratory"/>
            <person name="Nybo J.L."/>
            <person name="Vesth T.C."/>
            <person name="Theobald S."/>
            <person name="Frisvad J.C."/>
            <person name="Larsen T.O."/>
            <person name="Kjaerboelling I."/>
            <person name="Rothschild-Mancinelli K."/>
            <person name="Lyhne E.K."/>
            <person name="Kogle M.E."/>
            <person name="Barry K."/>
            <person name="Clum A."/>
            <person name="Na H."/>
            <person name="Ledsgaard L."/>
            <person name="Lin J."/>
            <person name="Lipzen A."/>
            <person name="Kuo A."/>
            <person name="Riley R."/>
            <person name="Mondo S."/>
            <person name="Labutti K."/>
            <person name="Haridas S."/>
            <person name="Pangalinan J."/>
            <person name="Salamov A.A."/>
            <person name="Simmons B.A."/>
            <person name="Magnuson J.K."/>
            <person name="Chen J."/>
            <person name="Drula E."/>
            <person name="Henrissat B."/>
            <person name="Wiebenga A."/>
            <person name="Lubbers R.J."/>
            <person name="Gomes A.C."/>
            <person name="Makela M.R."/>
            <person name="Stajich J."/>
            <person name="Grigoriev I.V."/>
            <person name="Mortensen U.H."/>
            <person name="De Vries R.P."/>
            <person name="Baker S.E."/>
            <person name="Andersen M.R."/>
        </authorList>
    </citation>
    <scope>NUCLEOTIDE SEQUENCE [LARGE SCALE GENOMIC DNA]</scope>
    <source>
        <strain evidence="3 4">CBS 123904</strain>
    </source>
</reference>
<keyword evidence="2" id="KW-0472">Membrane</keyword>
<evidence type="ECO:0000313" key="4">
    <source>
        <dbReference type="Proteomes" id="UP001610446"/>
    </source>
</evidence>
<feature type="region of interest" description="Disordered" evidence="1">
    <location>
        <begin position="258"/>
        <end position="286"/>
    </location>
</feature>
<keyword evidence="2" id="KW-0812">Transmembrane</keyword>
<proteinExistence type="predicted"/>
<comment type="caution">
    <text evidence="3">The sequence shown here is derived from an EMBL/GenBank/DDBJ whole genome shotgun (WGS) entry which is preliminary data.</text>
</comment>
<accession>A0ABR4KPX4</accession>
<name>A0ABR4KPX4_9EURO</name>
<feature type="region of interest" description="Disordered" evidence="1">
    <location>
        <begin position="1"/>
        <end position="31"/>
    </location>
</feature>
<evidence type="ECO:0000313" key="3">
    <source>
        <dbReference type="EMBL" id="KAL2854329.1"/>
    </source>
</evidence>
<gene>
    <name evidence="3" type="ORF">BJY01DRAFT_243660</name>
</gene>
<sequence>MGRARRESRPRLDVNKDDAPKHGDLMWSFAETPTTPKGKWKPYTYFGPERTFKKPKSFKGGGAPLSVVGKELGVPEMSGDSEVDTPERTERSASPVCMPKIYLGDASPAPRWLVRPAGLEIKQDSSRESCVSSGSKLPPLGKLRWELDPGMRSKHGLDEAWLRDYAYQYLLNSLGDPIVRDQMRDLIWNGPHAPTVAHVEDPLPVPPPPPHFKDKKPSDYVSLQRPVSASASDDYYFMYPAYERPPLAARVRTKADVKTDAEGADSNTDRFSTDADDSSDLWSPSVQDCSRTNSMHIVNSQPVSNLASTRRSSASTTVCLSTRTRANTGRSWYSGVNASTRTRAGTGYSSRSCISTSSKEFSKRASSEDSVSPANNPTSDDDDQHISPGQYKWVWILLTVLILSMFLCLFLYAFGILR</sequence>
<keyword evidence="4" id="KW-1185">Reference proteome</keyword>
<feature type="compositionally biased region" description="Basic and acidic residues" evidence="1">
    <location>
        <begin position="258"/>
        <end position="273"/>
    </location>
</feature>
<evidence type="ECO:0000256" key="2">
    <source>
        <dbReference type="SAM" id="Phobius"/>
    </source>
</evidence>
<feature type="region of interest" description="Disordered" evidence="1">
    <location>
        <begin position="359"/>
        <end position="383"/>
    </location>
</feature>
<keyword evidence="2" id="KW-1133">Transmembrane helix</keyword>
<dbReference type="EMBL" id="JBFXLU010000015">
    <property type="protein sequence ID" value="KAL2854329.1"/>
    <property type="molecule type" value="Genomic_DNA"/>
</dbReference>
<feature type="compositionally biased region" description="Basic and acidic residues" evidence="1">
    <location>
        <begin position="1"/>
        <end position="24"/>
    </location>
</feature>
<dbReference type="Proteomes" id="UP001610446">
    <property type="component" value="Unassembled WGS sequence"/>
</dbReference>